<proteinExistence type="predicted"/>
<dbReference type="InterPro" id="IPR047110">
    <property type="entry name" value="GABD/Sad-like"/>
</dbReference>
<evidence type="ECO:0000256" key="1">
    <source>
        <dbReference type="ARBA" id="ARBA00023002"/>
    </source>
</evidence>
<accession>A0ABS5M7C5</accession>
<dbReference type="InterPro" id="IPR016162">
    <property type="entry name" value="Ald_DH_N"/>
</dbReference>
<dbReference type="InterPro" id="IPR016163">
    <property type="entry name" value="Ald_DH_C"/>
</dbReference>
<reference evidence="3 4" key="1">
    <citation type="submission" date="2021-02" db="EMBL/GenBank/DDBJ databases">
        <title>Draft genome and description of Leucobacter sp nov strain Marseille-Q4368.</title>
        <authorList>
            <person name="Boxberger M."/>
            <person name="La Scola B."/>
        </authorList>
    </citation>
    <scope>NUCLEOTIDE SEQUENCE [LARGE SCALE GENOMIC DNA]</scope>
    <source>
        <strain evidence="3 4">Marseille-Q4368</strain>
    </source>
</reference>
<keyword evidence="4" id="KW-1185">Reference proteome</keyword>
<feature type="domain" description="Aldehyde dehydrogenase" evidence="2">
    <location>
        <begin position="5"/>
        <end position="435"/>
    </location>
</feature>
<keyword evidence="1" id="KW-0560">Oxidoreductase</keyword>
<dbReference type="RefSeq" id="WP_211650055.1">
    <property type="nucleotide sequence ID" value="NZ_JAFEVO010000001.1"/>
</dbReference>
<comment type="caution">
    <text evidence="3">The sequence shown here is derived from an EMBL/GenBank/DDBJ whole genome shotgun (WGS) entry which is preliminary data.</text>
</comment>
<evidence type="ECO:0000259" key="2">
    <source>
        <dbReference type="Pfam" id="PF00171"/>
    </source>
</evidence>
<evidence type="ECO:0000313" key="4">
    <source>
        <dbReference type="Proteomes" id="UP000811492"/>
    </source>
</evidence>
<sequence>MNAVHASVEHVLDAAHAAFADWHRQSVAARAQVLARAARLYEQRADALAEQMALDMGKPIAQGLAEVRSCIAILSYYADNAADLLAPELIAHEDGNQAEVRLQAIGVVLGVMPWNYPHYQLIRCIAPNLLLGNAVAFKHASICGGSAALVEALFNDAGAPRGLVRDTGFTHAEVFAAIAHPLVSGVSFTGGERAGAAIAEAAGAALTKVVLELGGSDPFIVFDASRARELARLAATMRLSNAGQTCVSPKRIIVRRDLLDQFVDDFAAEFFSALPGDPLDGETRLGPLSNETAADELRSAVRAAQQQGAEVRGSFERDDEDPRRFAPVVLLEPLRELPVWHEELFGPVAMIVGADTIDEAIELANDSPYGLGATVFADTAEAAERCATEIVAGMVSINRLKGGSPALPFGGVKRSGFGRELGAQGLREFSNQKVVVIDRG</sequence>
<dbReference type="EMBL" id="JAFEVO010000001">
    <property type="protein sequence ID" value="MBS3183115.1"/>
    <property type="molecule type" value="Genomic_DNA"/>
</dbReference>
<dbReference type="Pfam" id="PF00171">
    <property type="entry name" value="Aldedh"/>
    <property type="match status" value="1"/>
</dbReference>
<dbReference type="Gene3D" id="3.40.309.10">
    <property type="entry name" value="Aldehyde Dehydrogenase, Chain A, domain 2"/>
    <property type="match status" value="1"/>
</dbReference>
<dbReference type="InterPro" id="IPR015590">
    <property type="entry name" value="Aldehyde_DH_dom"/>
</dbReference>
<dbReference type="Gene3D" id="3.40.605.10">
    <property type="entry name" value="Aldehyde Dehydrogenase, Chain A, domain 1"/>
    <property type="match status" value="1"/>
</dbReference>
<organism evidence="3 4">
    <name type="scientific">Leucobacter manosquensis</name>
    <dbReference type="NCBI Taxonomy" id="2810611"/>
    <lineage>
        <taxon>Bacteria</taxon>
        <taxon>Bacillati</taxon>
        <taxon>Actinomycetota</taxon>
        <taxon>Actinomycetes</taxon>
        <taxon>Micrococcales</taxon>
        <taxon>Microbacteriaceae</taxon>
        <taxon>Leucobacter</taxon>
    </lineage>
</organism>
<name>A0ABS5M7C5_9MICO</name>
<dbReference type="PANTHER" id="PTHR43217">
    <property type="entry name" value="SUCCINATE SEMIALDEHYDE DEHYDROGENASE [NAD(P)+] SAD"/>
    <property type="match status" value="1"/>
</dbReference>
<dbReference type="SUPFAM" id="SSF53720">
    <property type="entry name" value="ALDH-like"/>
    <property type="match status" value="1"/>
</dbReference>
<dbReference type="Proteomes" id="UP000811492">
    <property type="component" value="Unassembled WGS sequence"/>
</dbReference>
<evidence type="ECO:0000313" key="3">
    <source>
        <dbReference type="EMBL" id="MBS3183115.1"/>
    </source>
</evidence>
<dbReference type="PANTHER" id="PTHR43217:SF2">
    <property type="entry name" value="SUCCINATE-SEMIALDEHYDE DEHYDROGENASE [NADP(+)]"/>
    <property type="match status" value="1"/>
</dbReference>
<protein>
    <submittedName>
        <fullName evidence="3">Aldehyde dehydrogenase family protein</fullName>
    </submittedName>
</protein>
<gene>
    <name evidence="3" type="ORF">JSQ98_13060</name>
</gene>
<dbReference type="InterPro" id="IPR016161">
    <property type="entry name" value="Ald_DH/histidinol_DH"/>
</dbReference>